<reference evidence="2 3" key="1">
    <citation type="journal article" date="2019" name="Int. J. Syst. Evol. Microbiol.">
        <title>The Global Catalogue of Microorganisms (GCM) 10K type strain sequencing project: providing services to taxonomists for standard genome sequencing and annotation.</title>
        <authorList>
            <consortium name="The Broad Institute Genomics Platform"/>
            <consortium name="The Broad Institute Genome Sequencing Center for Infectious Disease"/>
            <person name="Wu L."/>
            <person name="Ma J."/>
        </authorList>
    </citation>
    <scope>NUCLEOTIDE SEQUENCE [LARGE SCALE GENOMIC DNA]</scope>
    <source>
        <strain evidence="2 3">LMG 29247</strain>
    </source>
</reference>
<evidence type="ECO:0000256" key="1">
    <source>
        <dbReference type="SAM" id="MobiDB-lite"/>
    </source>
</evidence>
<keyword evidence="3" id="KW-1185">Reference proteome</keyword>
<accession>A0ABD5SLU6</accession>
<sequence length="159" mass="16573">MANSIFAKLLGQGDYLEYPAATGAAIEPGMGLERITESGETVVQPVSTADANSTLIAREQRNPPRMGDGNPVDQAYSGGDNVESRSFQEAEEARLRLAAGTDLATAANANVSAHDELGWNSDGTLVKGGSNPKYEALEAVDNSAAASGEHALILVKQLE</sequence>
<dbReference type="AlphaFoldDB" id="A0ABD5SLU6"/>
<feature type="region of interest" description="Disordered" evidence="1">
    <location>
        <begin position="54"/>
        <end position="90"/>
    </location>
</feature>
<comment type="caution">
    <text evidence="2">The sequence shown here is derived from an EMBL/GenBank/DDBJ whole genome shotgun (WGS) entry which is preliminary data.</text>
</comment>
<name>A0ABD5SLU6_9EURY</name>
<evidence type="ECO:0000313" key="2">
    <source>
        <dbReference type="EMBL" id="MFC6766007.1"/>
    </source>
</evidence>
<protein>
    <submittedName>
        <fullName evidence="2">Uncharacterized protein</fullName>
    </submittedName>
</protein>
<evidence type="ECO:0000313" key="3">
    <source>
        <dbReference type="Proteomes" id="UP001596383"/>
    </source>
</evidence>
<dbReference type="Proteomes" id="UP001596383">
    <property type="component" value="Unassembled WGS sequence"/>
</dbReference>
<proteinExistence type="predicted"/>
<dbReference type="EMBL" id="JBHSWV010000210">
    <property type="protein sequence ID" value="MFC6766007.1"/>
    <property type="molecule type" value="Genomic_DNA"/>
</dbReference>
<dbReference type="RefSeq" id="WP_273738997.1">
    <property type="nucleotide sequence ID" value="NZ_JAQIVI010000210.1"/>
</dbReference>
<gene>
    <name evidence="2" type="ORF">ACFQE6_13720</name>
</gene>
<organism evidence="2 3">
    <name type="scientific">Natrinema soli</name>
    <dbReference type="NCBI Taxonomy" id="1930624"/>
    <lineage>
        <taxon>Archaea</taxon>
        <taxon>Methanobacteriati</taxon>
        <taxon>Methanobacteriota</taxon>
        <taxon>Stenosarchaea group</taxon>
        <taxon>Halobacteria</taxon>
        <taxon>Halobacteriales</taxon>
        <taxon>Natrialbaceae</taxon>
        <taxon>Natrinema</taxon>
    </lineage>
</organism>